<comment type="caution">
    <text evidence="8">The sequence shown here is derived from an EMBL/GenBank/DDBJ whole genome shotgun (WGS) entry which is preliminary data.</text>
</comment>
<dbReference type="InterPro" id="IPR016162">
    <property type="entry name" value="Ald_DH_N"/>
</dbReference>
<dbReference type="InterPro" id="IPR051020">
    <property type="entry name" value="ALDH-related_metabolic_enz"/>
</dbReference>
<name>A0A4Y7RAA2_9FIRM</name>
<evidence type="ECO:0000256" key="3">
    <source>
        <dbReference type="ARBA" id="ARBA00050326"/>
    </source>
</evidence>
<dbReference type="FunFam" id="3.40.605.10:FF:000007">
    <property type="entry name" value="NAD/NADP-dependent betaine aldehyde dehydrogenase"/>
    <property type="match status" value="1"/>
</dbReference>
<comment type="similarity">
    <text evidence="1">Belongs to the aldehyde dehydrogenase family.</text>
</comment>
<evidence type="ECO:0000256" key="5">
    <source>
        <dbReference type="ARBA" id="ARBA00066984"/>
    </source>
</evidence>
<accession>A0A4Y7RAA2</accession>
<dbReference type="EMBL" id="QFGA01000002">
    <property type="protein sequence ID" value="TEB05884.1"/>
    <property type="molecule type" value="Genomic_DNA"/>
</dbReference>
<organism evidence="8 9">
    <name type="scientific">Pelotomaculum schinkii</name>
    <dbReference type="NCBI Taxonomy" id="78350"/>
    <lineage>
        <taxon>Bacteria</taxon>
        <taxon>Bacillati</taxon>
        <taxon>Bacillota</taxon>
        <taxon>Clostridia</taxon>
        <taxon>Eubacteriales</taxon>
        <taxon>Desulfotomaculaceae</taxon>
        <taxon>Pelotomaculum</taxon>
    </lineage>
</organism>
<feature type="domain" description="Aldehyde dehydrogenase" evidence="7">
    <location>
        <begin position="15"/>
        <end position="469"/>
    </location>
</feature>
<comment type="catalytic activity">
    <reaction evidence="3">
        <text>(2S)-3-sulfolactaldehyde + NAD(+) + H2O = (2S)-3-sulfolactate + NADH + 2 H(+)</text>
        <dbReference type="Rhea" id="RHEA:47932"/>
        <dbReference type="ChEBI" id="CHEBI:15377"/>
        <dbReference type="ChEBI" id="CHEBI:15378"/>
        <dbReference type="ChEBI" id="CHEBI:57540"/>
        <dbReference type="ChEBI" id="CHEBI:57945"/>
        <dbReference type="ChEBI" id="CHEBI:61289"/>
        <dbReference type="ChEBI" id="CHEBI:90109"/>
        <dbReference type="EC" id="1.2.1.97"/>
    </reaction>
    <physiologicalReaction direction="left-to-right" evidence="3">
        <dbReference type="Rhea" id="RHEA:47933"/>
    </physiologicalReaction>
</comment>
<dbReference type="InterPro" id="IPR016163">
    <property type="entry name" value="Ald_DH_C"/>
</dbReference>
<dbReference type="Gene3D" id="3.40.605.10">
    <property type="entry name" value="Aldehyde Dehydrogenase, Chain A, domain 1"/>
    <property type="match status" value="1"/>
</dbReference>
<dbReference type="PANTHER" id="PTHR42991">
    <property type="entry name" value="ALDEHYDE DEHYDROGENASE"/>
    <property type="match status" value="1"/>
</dbReference>
<reference evidence="8 9" key="1">
    <citation type="journal article" date="2018" name="Environ. Microbiol.">
        <title>Novel energy conservation strategies and behaviour of Pelotomaculum schinkii driving syntrophic propionate catabolism.</title>
        <authorList>
            <person name="Hidalgo-Ahumada C.A.P."/>
            <person name="Nobu M.K."/>
            <person name="Narihiro T."/>
            <person name="Tamaki H."/>
            <person name="Liu W.T."/>
            <person name="Kamagata Y."/>
            <person name="Stams A.J.M."/>
            <person name="Imachi H."/>
            <person name="Sousa D.Z."/>
        </authorList>
    </citation>
    <scope>NUCLEOTIDE SEQUENCE [LARGE SCALE GENOMIC DNA]</scope>
    <source>
        <strain evidence="8 9">HH</strain>
    </source>
</reference>
<protein>
    <recommendedName>
        <fullName evidence="6">3-sulfolactaldehyde dehydrogenase</fullName>
        <ecNumber evidence="5">1.2.1.97</ecNumber>
    </recommendedName>
</protein>
<evidence type="ECO:0000313" key="9">
    <source>
        <dbReference type="Proteomes" id="UP000298324"/>
    </source>
</evidence>
<evidence type="ECO:0000313" key="8">
    <source>
        <dbReference type="EMBL" id="TEB05884.1"/>
    </source>
</evidence>
<dbReference type="InterPro" id="IPR015590">
    <property type="entry name" value="Aldehyde_DH_dom"/>
</dbReference>
<dbReference type="FunFam" id="3.40.309.10:FF:000009">
    <property type="entry name" value="Aldehyde dehydrogenase A"/>
    <property type="match status" value="1"/>
</dbReference>
<evidence type="ECO:0000256" key="4">
    <source>
        <dbReference type="ARBA" id="ARBA00054572"/>
    </source>
</evidence>
<evidence type="ECO:0000256" key="2">
    <source>
        <dbReference type="ARBA" id="ARBA00023002"/>
    </source>
</evidence>
<proteinExistence type="inferred from homology"/>
<dbReference type="InterPro" id="IPR016161">
    <property type="entry name" value="Ald_DH/histidinol_DH"/>
</dbReference>
<evidence type="ECO:0000259" key="7">
    <source>
        <dbReference type="Pfam" id="PF00171"/>
    </source>
</evidence>
<dbReference type="AlphaFoldDB" id="A0A4Y7RAA2"/>
<dbReference type="GO" id="GO:0008911">
    <property type="term" value="F:lactaldehyde dehydrogenase (NAD+) activity"/>
    <property type="evidence" value="ECO:0007669"/>
    <property type="project" value="TreeGrafter"/>
</dbReference>
<dbReference type="SUPFAM" id="SSF53720">
    <property type="entry name" value="ALDH-like"/>
    <property type="match status" value="1"/>
</dbReference>
<dbReference type="PANTHER" id="PTHR42991:SF1">
    <property type="entry name" value="ALDEHYDE DEHYDROGENASE"/>
    <property type="match status" value="1"/>
</dbReference>
<keyword evidence="9" id="KW-1185">Reference proteome</keyword>
<keyword evidence="2 8" id="KW-0560">Oxidoreductase</keyword>
<sequence length="473" mass="50641">MVQEVCLFINGNWMTTRQKEKVINKATGKAIAEFFLAGPAEVDAAVAAALEASRTKKLSPYSRFEILKKASELLMDRQSELASIISQEVGKNIKEAMGEVARASQTLLISAEESKRIKGEIVPIAGSPGNENRRAWTIRVPRGVVCAITPFNFPLNLTCHKIGPAIAAGNTVVYKPASATPIIGAKLCEIMAEAGLPAGCLNMVMGPGALVGDALARDKRIAYYSFTGSSEVGIKLKTSVGLRPISLELGANSPTIVHSDADINAAAEACVRFAFANAGQVCISVQRVYVHRPVYDAFCRRAVSLTGTLKVGDPLEPANDLGSMISENESARAEEWIHEAVAGGAEILIGGRRRGPFLEPTILTNVLPEMKCVCNEIFAPVFCIIAYDTIDEAIALANDSRYGLQAGVFTNSLEIACRCAEGLEAGGVIINDVSTFRTDLMPYGGWKESGTGKEGPRYAIEEMTEEKVVVIKL</sequence>
<dbReference type="Gene3D" id="3.40.309.10">
    <property type="entry name" value="Aldehyde Dehydrogenase, Chain A, domain 2"/>
    <property type="match status" value="1"/>
</dbReference>
<evidence type="ECO:0000256" key="6">
    <source>
        <dbReference type="ARBA" id="ARBA00067277"/>
    </source>
</evidence>
<dbReference type="RefSeq" id="WP_243124129.1">
    <property type="nucleotide sequence ID" value="NZ_QFGA01000002.1"/>
</dbReference>
<gene>
    <name evidence="8" type="primary">gapN</name>
    <name evidence="8" type="ORF">Psch_02926</name>
</gene>
<dbReference type="Proteomes" id="UP000298324">
    <property type="component" value="Unassembled WGS sequence"/>
</dbReference>
<comment type="function">
    <text evidence="4">Part of the sulfo-TAL (or sulfo-SFT) pathway, a D-sulfoquinovose degradation pathway that produces sulfolactate (SL). Catalyzes the oxidation of 3-sulfolactaldehyde (SLA) to sulfolactate (SL).</text>
</comment>
<dbReference type="Pfam" id="PF00171">
    <property type="entry name" value="Aldedh"/>
    <property type="match status" value="1"/>
</dbReference>
<dbReference type="EC" id="1.2.1.97" evidence="5"/>
<evidence type="ECO:0000256" key="1">
    <source>
        <dbReference type="ARBA" id="ARBA00009986"/>
    </source>
</evidence>